<proteinExistence type="predicted"/>
<sequence length="259" mass="29753">MKIKFLIFLGLIITGVAKAQVEEDSISSKKYTPYELLSSYYNKDFKPFKKGTIYTGFAMSLEDRQSENTENIFQKTLEGDKVNFDLSLKGGYYITDYGMIGLNFNVFEKRFEGVLFKDPDNLEQKTITRGFSITPNYRTTLPLTANERLSFFTTVGVTLGKSNTLKRETKNFDEVEKSFTENYNLRAGISPGVSFFAMENFALEVQLDVLGYELNVEKKVKNDLERSRDVRQNVDFKLNILSVKVGLAYYIMNNKKSKK</sequence>
<dbReference type="AlphaFoldDB" id="A0A448NR27"/>
<organism evidence="3 5">
    <name type="scientific">Kaistella antarctica</name>
    <dbReference type="NCBI Taxonomy" id="266748"/>
    <lineage>
        <taxon>Bacteria</taxon>
        <taxon>Pseudomonadati</taxon>
        <taxon>Bacteroidota</taxon>
        <taxon>Flavobacteriia</taxon>
        <taxon>Flavobacteriales</taxon>
        <taxon>Weeksellaceae</taxon>
        <taxon>Chryseobacterium group</taxon>
        <taxon>Kaistella</taxon>
    </lineage>
</organism>
<reference evidence="2 4" key="1">
    <citation type="submission" date="2014-07" db="EMBL/GenBank/DDBJ databases">
        <authorList>
            <person name="Pisani N.G."/>
            <person name="Newman J.D."/>
        </authorList>
    </citation>
    <scope>NUCLEOTIDE SEQUENCE [LARGE SCALE GENOMIC DNA]</scope>
    <source>
        <strain evidence="2 4">LMG 24720</strain>
    </source>
</reference>
<evidence type="ECO:0000313" key="4">
    <source>
        <dbReference type="Proteomes" id="UP000028349"/>
    </source>
</evidence>
<evidence type="ECO:0000313" key="2">
    <source>
        <dbReference type="EMBL" id="KEY18950.1"/>
    </source>
</evidence>
<dbReference type="InterPro" id="IPR011250">
    <property type="entry name" value="OMP/PagP_B-barrel"/>
</dbReference>
<dbReference type="EMBL" id="JPEP01000002">
    <property type="protein sequence ID" value="KEY18950.1"/>
    <property type="molecule type" value="Genomic_DNA"/>
</dbReference>
<name>A0A448NR27_9FLAO</name>
<dbReference type="STRING" id="266748.HY04_10855"/>
<dbReference type="EMBL" id="LR134441">
    <property type="protein sequence ID" value="VEH99194.1"/>
    <property type="molecule type" value="Genomic_DNA"/>
</dbReference>
<dbReference type="Proteomes" id="UP000270036">
    <property type="component" value="Chromosome"/>
</dbReference>
<evidence type="ECO:0008006" key="6">
    <source>
        <dbReference type="Google" id="ProtNLM"/>
    </source>
</evidence>
<dbReference type="KEGG" id="cant:NCTC13489_01393"/>
<dbReference type="SUPFAM" id="SSF56925">
    <property type="entry name" value="OMPA-like"/>
    <property type="match status" value="1"/>
</dbReference>
<evidence type="ECO:0000313" key="5">
    <source>
        <dbReference type="Proteomes" id="UP000270036"/>
    </source>
</evidence>
<protein>
    <recommendedName>
        <fullName evidence="6">Outer membrane protein beta-barrel domain-containing protein</fullName>
    </recommendedName>
</protein>
<gene>
    <name evidence="2" type="ORF">HY04_10855</name>
    <name evidence="3" type="ORF">NCTC13489_01393</name>
</gene>
<evidence type="ECO:0000313" key="3">
    <source>
        <dbReference type="EMBL" id="VEH99194.1"/>
    </source>
</evidence>
<evidence type="ECO:0000256" key="1">
    <source>
        <dbReference type="SAM" id="SignalP"/>
    </source>
</evidence>
<dbReference type="OrthoDB" id="1427853at2"/>
<dbReference type="Proteomes" id="UP000028349">
    <property type="component" value="Unassembled WGS sequence"/>
</dbReference>
<dbReference type="Gene3D" id="2.40.160.20">
    <property type="match status" value="1"/>
</dbReference>
<keyword evidence="4" id="KW-1185">Reference proteome</keyword>
<feature type="chain" id="PRO_5019319252" description="Outer membrane protein beta-barrel domain-containing protein" evidence="1">
    <location>
        <begin position="20"/>
        <end position="259"/>
    </location>
</feature>
<accession>A0A448NR27</accession>
<dbReference type="RefSeq" id="WP_034719644.1">
    <property type="nucleotide sequence ID" value="NZ_FOIX01000004.1"/>
</dbReference>
<feature type="signal peptide" evidence="1">
    <location>
        <begin position="1"/>
        <end position="19"/>
    </location>
</feature>
<reference evidence="3 5" key="2">
    <citation type="submission" date="2018-12" db="EMBL/GenBank/DDBJ databases">
        <authorList>
            <consortium name="Pathogen Informatics"/>
        </authorList>
    </citation>
    <scope>NUCLEOTIDE SEQUENCE [LARGE SCALE GENOMIC DNA]</scope>
    <source>
        <strain evidence="3 5">NCTC13489</strain>
    </source>
</reference>
<keyword evidence="1" id="KW-0732">Signal</keyword>